<dbReference type="Gene3D" id="3.60.10.10">
    <property type="entry name" value="Endonuclease/exonuclease/phosphatase"/>
    <property type="match status" value="1"/>
</dbReference>
<keyword evidence="3" id="KW-1185">Reference proteome</keyword>
<organism evidence="2 3">
    <name type="scientific">Dipteronia sinensis</name>
    <dbReference type="NCBI Taxonomy" id="43782"/>
    <lineage>
        <taxon>Eukaryota</taxon>
        <taxon>Viridiplantae</taxon>
        <taxon>Streptophyta</taxon>
        <taxon>Embryophyta</taxon>
        <taxon>Tracheophyta</taxon>
        <taxon>Spermatophyta</taxon>
        <taxon>Magnoliopsida</taxon>
        <taxon>eudicotyledons</taxon>
        <taxon>Gunneridae</taxon>
        <taxon>Pentapetalae</taxon>
        <taxon>rosids</taxon>
        <taxon>malvids</taxon>
        <taxon>Sapindales</taxon>
        <taxon>Sapindaceae</taxon>
        <taxon>Hippocastanoideae</taxon>
        <taxon>Acereae</taxon>
        <taxon>Dipteronia</taxon>
    </lineage>
</organism>
<evidence type="ECO:0000313" key="2">
    <source>
        <dbReference type="EMBL" id="KAK3226982.1"/>
    </source>
</evidence>
<dbReference type="PANTHER" id="PTHR35218">
    <property type="entry name" value="RNASE H DOMAIN-CONTAINING PROTEIN"/>
    <property type="match status" value="1"/>
</dbReference>
<dbReference type="Pfam" id="PF03372">
    <property type="entry name" value="Exo_endo_phos"/>
    <property type="match status" value="1"/>
</dbReference>
<dbReference type="Proteomes" id="UP001281410">
    <property type="component" value="Unassembled WGS sequence"/>
</dbReference>
<dbReference type="SUPFAM" id="SSF56219">
    <property type="entry name" value="DNase I-like"/>
    <property type="match status" value="1"/>
</dbReference>
<name>A0AAE0AZG0_9ROSI</name>
<gene>
    <name evidence="2" type="ORF">Dsin_006844</name>
</gene>
<sequence length="234" mass="26439">MECKGLGASEKKRVVRKLVTKYKPCIFFIQETKLSVLDSEVFHKLGGMVLPRGIGVESIGTAVGLISLWNEDLFSVKACISNNRCIILSGVLVKLNKEVVFCNVYAANNESERKELCDYILDSEAYFPIPWCISGDFNTVLDTSERRGGWGSRVSIRNFNSFILGAKVIDIPLRGIPFTWSNHRVEESWARLDWFLISPIMLSWFPNLSQRGLPGSISDHNVIRIEEPHVDWGT</sequence>
<accession>A0AAE0AZG0</accession>
<dbReference type="GO" id="GO:0003824">
    <property type="term" value="F:catalytic activity"/>
    <property type="evidence" value="ECO:0007669"/>
    <property type="project" value="InterPro"/>
</dbReference>
<dbReference type="AlphaFoldDB" id="A0AAE0AZG0"/>
<proteinExistence type="predicted"/>
<evidence type="ECO:0000313" key="3">
    <source>
        <dbReference type="Proteomes" id="UP001281410"/>
    </source>
</evidence>
<dbReference type="InterPro" id="IPR036691">
    <property type="entry name" value="Endo/exonu/phosph_ase_sf"/>
</dbReference>
<comment type="caution">
    <text evidence="2">The sequence shown here is derived from an EMBL/GenBank/DDBJ whole genome shotgun (WGS) entry which is preliminary data.</text>
</comment>
<dbReference type="PANTHER" id="PTHR35218:SF9">
    <property type="entry name" value="ENDONUCLEASE_EXONUCLEASE_PHOSPHATASE DOMAIN-CONTAINING PROTEIN"/>
    <property type="match status" value="1"/>
</dbReference>
<evidence type="ECO:0000259" key="1">
    <source>
        <dbReference type="Pfam" id="PF03372"/>
    </source>
</evidence>
<dbReference type="InterPro" id="IPR005135">
    <property type="entry name" value="Endo/exonuclease/phosphatase"/>
</dbReference>
<feature type="domain" description="Endonuclease/exonuclease/phosphatase" evidence="1">
    <location>
        <begin position="7"/>
        <end position="220"/>
    </location>
</feature>
<reference evidence="2" key="1">
    <citation type="journal article" date="2023" name="Plant J.">
        <title>Genome sequences and population genomics provide insights into the demographic history, inbreeding, and mutation load of two 'living fossil' tree species of Dipteronia.</title>
        <authorList>
            <person name="Feng Y."/>
            <person name="Comes H.P."/>
            <person name="Chen J."/>
            <person name="Zhu S."/>
            <person name="Lu R."/>
            <person name="Zhang X."/>
            <person name="Li P."/>
            <person name="Qiu J."/>
            <person name="Olsen K.M."/>
            <person name="Qiu Y."/>
        </authorList>
    </citation>
    <scope>NUCLEOTIDE SEQUENCE</scope>
    <source>
        <strain evidence="2">NBL</strain>
    </source>
</reference>
<protein>
    <recommendedName>
        <fullName evidence="1">Endonuclease/exonuclease/phosphatase domain-containing protein</fullName>
    </recommendedName>
</protein>
<dbReference type="EMBL" id="JANJYJ010000002">
    <property type="protein sequence ID" value="KAK3226982.1"/>
    <property type="molecule type" value="Genomic_DNA"/>
</dbReference>